<dbReference type="PANTHER" id="PTHR42916">
    <property type="entry name" value="2-SUCCINYL-5-ENOLPYRUVYL-6-HYDROXY-3-CYCLOHEXENE-1-CARBOXYLATE SYNTHASE"/>
    <property type="match status" value="1"/>
</dbReference>
<name>A0A7S3EN78_9RHOD</name>
<dbReference type="NCBIfam" id="TIGR00173">
    <property type="entry name" value="menD"/>
    <property type="match status" value="1"/>
</dbReference>
<keyword evidence="1" id="KW-0808">Transferase</keyword>
<reference evidence="8" key="1">
    <citation type="submission" date="2021-01" db="EMBL/GenBank/DDBJ databases">
        <authorList>
            <person name="Corre E."/>
            <person name="Pelletier E."/>
            <person name="Niang G."/>
            <person name="Scheremetjew M."/>
            <person name="Finn R."/>
            <person name="Kale V."/>
            <person name="Holt S."/>
            <person name="Cochrane G."/>
            <person name="Meng A."/>
            <person name="Brown T."/>
            <person name="Cohen L."/>
        </authorList>
    </citation>
    <scope>NUCLEOTIDE SEQUENCE</scope>
    <source>
        <strain evidence="8">CCMP 769</strain>
    </source>
</reference>
<dbReference type="CDD" id="cd02009">
    <property type="entry name" value="TPP_SHCHC_synthase"/>
    <property type="match status" value="1"/>
</dbReference>
<keyword evidence="2" id="KW-0479">Metal-binding</keyword>
<evidence type="ECO:0000259" key="6">
    <source>
        <dbReference type="Pfam" id="PF02776"/>
    </source>
</evidence>
<gene>
    <name evidence="8" type="ORF">RMAR00112_LOCUS33770</name>
</gene>
<feature type="domain" description="Thiamine pyrophosphate enzyme N-terminal TPP-binding" evidence="6">
    <location>
        <begin position="280"/>
        <end position="392"/>
    </location>
</feature>
<sequence>MSLQDGRIQNVHSLPVALALLAKEASKWESTKEQDFDQECRVVPEPDVFHWQLEQTNVHVQTYMCLSHVSLSEIAGVGKCIASDSLEYRTTCWVDQDDREMFSPITLRRSQDGTTLNVYIPRSQSTAIVQTLQKLAAHARSTIRHECQCADTYRMMEFEGARMNLKDSLLFEASHVLRSCRKSVPTFMIESSLEEVKLHIPESGVENLLTVSNVARGPRDLSVRLSGRPEYVQPRSGTVTFSKRKRRWTGPRLVFSDESKRVSSASLRAQPNINAVWGVAVVEELSRLGVSFFFVAPGSRSTPLVYGLSRVTSIRYFMVHDERIAGFMALNYAKASGRPAAVVTTSGTAVANLFPSVVEASNTEVPMVLLTADRPSELRDSGAPQTIDQVKIFGRYTRFFSDVQSPIDAVPLRSVLSTIDHAIMKATSTYSGPVHLNLMFREKLAPDPTAWDHVNVLQGLDEWENGGRIPFTIIPNNFDDRDLSYEVELFNTLLASTNRVLVVAAGSLTDQDADAIRSFSNIVQSPVVPDVLSGLRFDSAELKYPRISYMDQLLLVPEVFNFDDDFIALQFGERIVSKRINALLSRSRRIVVSRSEDRFDDDHSVLLRIRASPSSFLLRLMNSVDLPLANGMQDLCELSGLVRDFYRERFTRELESNGVPSEALLAWWITEMLPDDATVFVSNSMPIRDLDFFGIDSKRLKVHSNRGANGIDGIISSALGFMIAQGRPVTVVIGDMAMLHDLGALHEVQELKKKTLKPPAAGDTKGEPGLTIIVVNNGGGGIFNFLPVAKHEEFLTEFFQTNHTVSFADCAKNFNLRYSCATGTADLKSWGLDPPKELFRMLEVKCKSLNKNVEEHAQLQKHLVEFLQK</sequence>
<dbReference type="SUPFAM" id="SSF52518">
    <property type="entry name" value="Thiamin diphosphate-binding fold (THDP-binding)"/>
    <property type="match status" value="2"/>
</dbReference>
<protein>
    <recommendedName>
        <fullName evidence="9">2-succinyl-5-enolpyruvyl-6-hydroxy-3-cyclohexene-1-carboxylic-acid synthase</fullName>
    </recommendedName>
</protein>
<keyword evidence="3" id="KW-0460">Magnesium</keyword>
<dbReference type="Pfam" id="PF02776">
    <property type="entry name" value="TPP_enzyme_N"/>
    <property type="match status" value="1"/>
</dbReference>
<dbReference type="PANTHER" id="PTHR42916:SF1">
    <property type="entry name" value="PROTEIN PHYLLO, CHLOROPLASTIC"/>
    <property type="match status" value="1"/>
</dbReference>
<proteinExistence type="inferred from homology"/>
<dbReference type="Gene3D" id="3.40.50.1220">
    <property type="entry name" value="TPP-binding domain"/>
    <property type="match status" value="1"/>
</dbReference>
<evidence type="ECO:0000256" key="5">
    <source>
        <dbReference type="ARBA" id="ARBA00023211"/>
    </source>
</evidence>
<keyword evidence="5" id="KW-0464">Manganese</keyword>
<dbReference type="EMBL" id="HBHW01043570">
    <property type="protein sequence ID" value="CAE0065698.1"/>
    <property type="molecule type" value="Transcribed_RNA"/>
</dbReference>
<dbReference type="GO" id="GO:0009234">
    <property type="term" value="P:menaquinone biosynthetic process"/>
    <property type="evidence" value="ECO:0007669"/>
    <property type="project" value="InterPro"/>
</dbReference>
<accession>A0A7S3EN78</accession>
<dbReference type="InterPro" id="IPR032264">
    <property type="entry name" value="MenD_middle"/>
</dbReference>
<dbReference type="InterPro" id="IPR012001">
    <property type="entry name" value="Thiamin_PyroP_enz_TPP-bd_dom"/>
</dbReference>
<evidence type="ECO:0000256" key="3">
    <source>
        <dbReference type="ARBA" id="ARBA00022842"/>
    </source>
</evidence>
<organism evidence="8">
    <name type="scientific">Rhodosorus marinus</name>
    <dbReference type="NCBI Taxonomy" id="101924"/>
    <lineage>
        <taxon>Eukaryota</taxon>
        <taxon>Rhodophyta</taxon>
        <taxon>Stylonematophyceae</taxon>
        <taxon>Stylonematales</taxon>
        <taxon>Stylonemataceae</taxon>
        <taxon>Rhodosorus</taxon>
    </lineage>
</organism>
<evidence type="ECO:0008006" key="9">
    <source>
        <dbReference type="Google" id="ProtNLM"/>
    </source>
</evidence>
<dbReference type="CDD" id="cd07037">
    <property type="entry name" value="TPP_PYR_MenD"/>
    <property type="match status" value="1"/>
</dbReference>
<evidence type="ECO:0000313" key="8">
    <source>
        <dbReference type="EMBL" id="CAE0065698.1"/>
    </source>
</evidence>
<evidence type="ECO:0000259" key="7">
    <source>
        <dbReference type="Pfam" id="PF16582"/>
    </source>
</evidence>
<evidence type="ECO:0000256" key="4">
    <source>
        <dbReference type="ARBA" id="ARBA00023052"/>
    </source>
</evidence>
<dbReference type="Pfam" id="PF16582">
    <property type="entry name" value="TPP_enzyme_M_2"/>
    <property type="match status" value="1"/>
</dbReference>
<evidence type="ECO:0000256" key="1">
    <source>
        <dbReference type="ARBA" id="ARBA00022679"/>
    </source>
</evidence>
<dbReference type="AlphaFoldDB" id="A0A7S3EN78"/>
<dbReference type="HAMAP" id="MF_01659">
    <property type="entry name" value="MenD"/>
    <property type="match status" value="1"/>
</dbReference>
<dbReference type="InterPro" id="IPR029061">
    <property type="entry name" value="THDP-binding"/>
</dbReference>
<feature type="domain" description="Menaquinone biosynthesis protein MenD middle" evidence="7">
    <location>
        <begin position="502"/>
        <end position="681"/>
    </location>
</feature>
<dbReference type="GO" id="GO:0030976">
    <property type="term" value="F:thiamine pyrophosphate binding"/>
    <property type="evidence" value="ECO:0007669"/>
    <property type="project" value="InterPro"/>
</dbReference>
<dbReference type="InterPro" id="IPR004433">
    <property type="entry name" value="MenaQ_synth_MenD"/>
</dbReference>
<keyword evidence="4" id="KW-0786">Thiamine pyrophosphate</keyword>
<dbReference type="GO" id="GO:0046872">
    <property type="term" value="F:metal ion binding"/>
    <property type="evidence" value="ECO:0007669"/>
    <property type="project" value="UniProtKB-KW"/>
</dbReference>
<evidence type="ECO:0000256" key="2">
    <source>
        <dbReference type="ARBA" id="ARBA00022723"/>
    </source>
</evidence>
<dbReference type="GO" id="GO:0070204">
    <property type="term" value="F:2-succinyl-5-enolpyruvyl-6-hydroxy-3-cyclohexene-1-carboxylic-acid synthase activity"/>
    <property type="evidence" value="ECO:0007669"/>
    <property type="project" value="InterPro"/>
</dbReference>
<dbReference type="Gene3D" id="3.40.50.970">
    <property type="match status" value="2"/>
</dbReference>